<feature type="transmembrane region" description="Helical" evidence="6">
    <location>
        <begin position="17"/>
        <end position="36"/>
    </location>
</feature>
<evidence type="ECO:0000259" key="7">
    <source>
        <dbReference type="Pfam" id="PF10502"/>
    </source>
</evidence>
<keyword evidence="9" id="KW-1185">Reference proteome</keyword>
<feature type="domain" description="Peptidase S26" evidence="7">
    <location>
        <begin position="15"/>
        <end position="169"/>
    </location>
</feature>
<evidence type="ECO:0000256" key="6">
    <source>
        <dbReference type="RuleBase" id="RU362042"/>
    </source>
</evidence>
<name>A0ABS6D178_9FIRM</name>
<comment type="catalytic activity">
    <reaction evidence="1 6">
        <text>Cleavage of hydrophobic, N-terminal signal or leader sequences from secreted and periplasmic proteins.</text>
        <dbReference type="EC" id="3.4.21.89"/>
    </reaction>
</comment>
<dbReference type="InterPro" id="IPR019533">
    <property type="entry name" value="Peptidase_S26"/>
</dbReference>
<reference evidence="8 9" key="1">
    <citation type="submission" date="2021-06" db="EMBL/GenBank/DDBJ databases">
        <title>Faecalicatena sp. nov. isolated from porcine feces.</title>
        <authorList>
            <person name="Oh B.S."/>
            <person name="Lee J.H."/>
        </authorList>
    </citation>
    <scope>NUCLEOTIDE SEQUENCE [LARGE SCALE GENOMIC DNA]</scope>
    <source>
        <strain evidence="8 9">AGMB00832</strain>
    </source>
</reference>
<evidence type="ECO:0000256" key="1">
    <source>
        <dbReference type="ARBA" id="ARBA00000677"/>
    </source>
</evidence>
<evidence type="ECO:0000256" key="3">
    <source>
        <dbReference type="ARBA" id="ARBA00009370"/>
    </source>
</evidence>
<evidence type="ECO:0000313" key="9">
    <source>
        <dbReference type="Proteomes" id="UP000723714"/>
    </source>
</evidence>
<dbReference type="RefSeq" id="WP_216240284.1">
    <property type="nucleotide sequence ID" value="NZ_JABACJ020000004.1"/>
</dbReference>
<accession>A0ABS6D178</accession>
<protein>
    <recommendedName>
        <fullName evidence="4 6">Signal peptidase I</fullName>
        <ecNumber evidence="4 6">3.4.21.89</ecNumber>
    </recommendedName>
</protein>
<dbReference type="CDD" id="cd06530">
    <property type="entry name" value="S26_SPase_I"/>
    <property type="match status" value="1"/>
</dbReference>
<dbReference type="EC" id="3.4.21.89" evidence="4 6"/>
<evidence type="ECO:0000313" key="8">
    <source>
        <dbReference type="EMBL" id="MBU3875347.1"/>
    </source>
</evidence>
<dbReference type="PANTHER" id="PTHR43390:SF1">
    <property type="entry name" value="CHLOROPLAST PROCESSING PEPTIDASE"/>
    <property type="match status" value="1"/>
</dbReference>
<dbReference type="Pfam" id="PF10502">
    <property type="entry name" value="Peptidase_S26"/>
    <property type="match status" value="1"/>
</dbReference>
<evidence type="ECO:0000256" key="2">
    <source>
        <dbReference type="ARBA" id="ARBA00004401"/>
    </source>
</evidence>
<dbReference type="InterPro" id="IPR000223">
    <property type="entry name" value="Pept_S26A_signal_pept_1"/>
</dbReference>
<comment type="subcellular location">
    <subcellularLocation>
        <location evidence="2">Cell membrane</location>
        <topology evidence="2">Single-pass type II membrane protein</topology>
    </subcellularLocation>
    <subcellularLocation>
        <location evidence="6">Membrane</location>
        <topology evidence="6">Single-pass type II membrane protein</topology>
    </subcellularLocation>
</comment>
<keyword evidence="6" id="KW-0472">Membrane</keyword>
<keyword evidence="5 6" id="KW-0378">Hydrolase</keyword>
<dbReference type="GO" id="GO:0009003">
    <property type="term" value="F:signal peptidase activity"/>
    <property type="evidence" value="ECO:0007669"/>
    <property type="project" value="UniProtKB-EC"/>
</dbReference>
<dbReference type="NCBIfam" id="TIGR02227">
    <property type="entry name" value="sigpep_I_bact"/>
    <property type="match status" value="1"/>
</dbReference>
<dbReference type="InterPro" id="IPR019758">
    <property type="entry name" value="Pept_S26A_signal_pept_1_CS"/>
</dbReference>
<keyword evidence="6" id="KW-0812">Transmembrane</keyword>
<sequence>MKKEETTSHVWRELSDWLKIIIVAAAVGIFISKTLVVNAQVTSGSMEDTVMTGSRVLVSRQAYLFHEPERGDIVTFYCPDEPKTEYMKRILALPGETIEGEDGVIYIDGKPLEEPYIKIKFKQDFGPYKVPRNSYFMMGDNRNNSWDSRFWVNKYVEKDEIIGKAEFEYFPEIKGFF</sequence>
<comment type="caution">
    <text evidence="8">The sequence shown here is derived from an EMBL/GenBank/DDBJ whole genome shotgun (WGS) entry which is preliminary data.</text>
</comment>
<organism evidence="8 9">
    <name type="scientific">Faecalicatena faecalis</name>
    <dbReference type="NCBI Taxonomy" id="2726362"/>
    <lineage>
        <taxon>Bacteria</taxon>
        <taxon>Bacillati</taxon>
        <taxon>Bacillota</taxon>
        <taxon>Clostridia</taxon>
        <taxon>Lachnospirales</taxon>
        <taxon>Lachnospiraceae</taxon>
        <taxon>Faecalicatena</taxon>
    </lineage>
</organism>
<proteinExistence type="inferred from homology"/>
<dbReference type="Proteomes" id="UP000723714">
    <property type="component" value="Unassembled WGS sequence"/>
</dbReference>
<gene>
    <name evidence="8" type="primary">lepB</name>
    <name evidence="8" type="ORF">HGO97_005920</name>
</gene>
<dbReference type="EMBL" id="JABACJ020000004">
    <property type="protein sequence ID" value="MBU3875347.1"/>
    <property type="molecule type" value="Genomic_DNA"/>
</dbReference>
<dbReference type="PROSITE" id="PS00761">
    <property type="entry name" value="SPASE_I_3"/>
    <property type="match status" value="1"/>
</dbReference>
<comment type="similarity">
    <text evidence="3 6">Belongs to the peptidase S26 family.</text>
</comment>
<keyword evidence="6" id="KW-1133">Transmembrane helix</keyword>
<keyword evidence="6" id="KW-0645">Protease</keyword>
<evidence type="ECO:0000256" key="4">
    <source>
        <dbReference type="ARBA" id="ARBA00013208"/>
    </source>
</evidence>
<evidence type="ECO:0000256" key="5">
    <source>
        <dbReference type="ARBA" id="ARBA00022801"/>
    </source>
</evidence>
<dbReference type="PANTHER" id="PTHR43390">
    <property type="entry name" value="SIGNAL PEPTIDASE I"/>
    <property type="match status" value="1"/>
</dbReference>